<feature type="coiled-coil region" evidence="5">
    <location>
        <begin position="74"/>
        <end position="101"/>
    </location>
</feature>
<dbReference type="PANTHER" id="PTHR43804">
    <property type="entry name" value="LD18447P"/>
    <property type="match status" value="1"/>
</dbReference>
<keyword evidence="3" id="KW-0488">Methylation</keyword>
<comment type="function">
    <text evidence="1">Peptide chain release factor 1 directs the termination of translation in response to the peptide chain termination codons UAG and UAA.</text>
</comment>
<evidence type="ECO:0000256" key="3">
    <source>
        <dbReference type="ARBA" id="ARBA00022481"/>
    </source>
</evidence>
<evidence type="ECO:0000313" key="9">
    <source>
        <dbReference type="Proteomes" id="UP000236846"/>
    </source>
</evidence>
<evidence type="ECO:0000256" key="5">
    <source>
        <dbReference type="SAM" id="Coils"/>
    </source>
</evidence>
<dbReference type="GO" id="GO:0003747">
    <property type="term" value="F:translation release factor activity"/>
    <property type="evidence" value="ECO:0007669"/>
    <property type="project" value="InterPro"/>
</dbReference>
<evidence type="ECO:0000259" key="7">
    <source>
        <dbReference type="SMART" id="SM00937"/>
    </source>
</evidence>
<dbReference type="AlphaFoldDB" id="A0A2H0PWP1"/>
<dbReference type="FunFam" id="3.30.70.1660:FF:000002">
    <property type="entry name" value="Peptide chain release factor 1"/>
    <property type="match status" value="1"/>
</dbReference>
<comment type="similarity">
    <text evidence="2">Belongs to the prokaryotic/mitochondrial release factor family.</text>
</comment>
<dbReference type="PANTHER" id="PTHR43804:SF7">
    <property type="entry name" value="LD18447P"/>
    <property type="match status" value="1"/>
</dbReference>
<feature type="region of interest" description="Disordered" evidence="6">
    <location>
        <begin position="291"/>
        <end position="311"/>
    </location>
</feature>
<comment type="caution">
    <text evidence="8">The sequence shown here is derived from an EMBL/GenBank/DDBJ whole genome shotgun (WGS) entry which is preliminary data.</text>
</comment>
<keyword evidence="4" id="KW-0648">Protein biosynthesis</keyword>
<dbReference type="Gene3D" id="3.30.160.20">
    <property type="match status" value="1"/>
</dbReference>
<dbReference type="GO" id="GO:0005737">
    <property type="term" value="C:cytoplasm"/>
    <property type="evidence" value="ECO:0007669"/>
    <property type="project" value="UniProtKB-ARBA"/>
</dbReference>
<dbReference type="Pfam" id="PF00472">
    <property type="entry name" value="RF-1"/>
    <property type="match status" value="1"/>
</dbReference>
<gene>
    <name evidence="8" type="ORF">COV41_01420</name>
</gene>
<dbReference type="SMART" id="SM00937">
    <property type="entry name" value="PCRF"/>
    <property type="match status" value="1"/>
</dbReference>
<dbReference type="FunFam" id="3.30.160.20:FF:000004">
    <property type="entry name" value="Peptide chain release factor 1"/>
    <property type="match status" value="1"/>
</dbReference>
<dbReference type="InterPro" id="IPR045853">
    <property type="entry name" value="Pep_chain_release_fac_I_sf"/>
</dbReference>
<dbReference type="InterPro" id="IPR005139">
    <property type="entry name" value="PCRF"/>
</dbReference>
<evidence type="ECO:0000313" key="8">
    <source>
        <dbReference type="EMBL" id="PIR26473.1"/>
    </source>
</evidence>
<dbReference type="NCBIfam" id="NF001859">
    <property type="entry name" value="PRK00591.1"/>
    <property type="match status" value="1"/>
</dbReference>
<dbReference type="InterPro" id="IPR050057">
    <property type="entry name" value="Prokaryotic/Mito_RF"/>
</dbReference>
<dbReference type="Gene3D" id="6.10.140.1950">
    <property type="match status" value="1"/>
</dbReference>
<dbReference type="Proteomes" id="UP000236846">
    <property type="component" value="Unassembled WGS sequence"/>
</dbReference>
<reference evidence="8 9" key="1">
    <citation type="submission" date="2017-09" db="EMBL/GenBank/DDBJ databases">
        <title>Depth-based differentiation of microbial function through sediment-hosted aquifers and enrichment of novel symbionts in the deep terrestrial subsurface.</title>
        <authorList>
            <person name="Probst A.J."/>
            <person name="Ladd B."/>
            <person name="Jarett J.K."/>
            <person name="Geller-Mcgrath D.E."/>
            <person name="Sieber C.M."/>
            <person name="Emerson J.B."/>
            <person name="Anantharaman K."/>
            <person name="Thomas B.C."/>
            <person name="Malmstrom R."/>
            <person name="Stieglmeier M."/>
            <person name="Klingl A."/>
            <person name="Woyke T."/>
            <person name="Ryan C.M."/>
            <person name="Banfield J.F."/>
        </authorList>
    </citation>
    <scope>NUCLEOTIDE SEQUENCE [LARGE SCALE GENOMIC DNA]</scope>
    <source>
        <strain evidence="8">CG11_big_fil_rev_8_21_14_0_20_43_10</strain>
    </source>
</reference>
<dbReference type="SUPFAM" id="SSF75620">
    <property type="entry name" value="Release factor"/>
    <property type="match status" value="1"/>
</dbReference>
<evidence type="ECO:0000256" key="2">
    <source>
        <dbReference type="ARBA" id="ARBA00010835"/>
    </source>
</evidence>
<dbReference type="EMBL" id="PCXE01000023">
    <property type="protein sequence ID" value="PIR26473.1"/>
    <property type="molecule type" value="Genomic_DNA"/>
</dbReference>
<organism evidence="8 9">
    <name type="scientific">Candidatus Brennerbacteria bacterium CG11_big_fil_rev_8_21_14_0_20_43_10</name>
    <dbReference type="NCBI Taxonomy" id="1974523"/>
    <lineage>
        <taxon>Bacteria</taxon>
        <taxon>Candidatus Brenneribacteriota</taxon>
    </lineage>
</organism>
<dbReference type="InterPro" id="IPR000352">
    <property type="entry name" value="Pep_chain_release_fac_I"/>
</dbReference>
<dbReference type="Pfam" id="PF03462">
    <property type="entry name" value="PCRF"/>
    <property type="match status" value="1"/>
</dbReference>
<name>A0A2H0PWP1_9BACT</name>
<proteinExistence type="inferred from homology"/>
<evidence type="ECO:0000256" key="6">
    <source>
        <dbReference type="SAM" id="MobiDB-lite"/>
    </source>
</evidence>
<evidence type="ECO:0000256" key="4">
    <source>
        <dbReference type="ARBA" id="ARBA00022917"/>
    </source>
</evidence>
<dbReference type="Gene3D" id="3.30.70.1660">
    <property type="match status" value="1"/>
</dbReference>
<accession>A0A2H0PWP1</accession>
<sequence>MKQAYQIILKEYENTENLLKSLDMATQKRAYIEASKKLGKLNAVVENIRAIQTLEFEISKTEALALQESDSELITLYSNEIDSLRERIRVLESHIDASRSDGKDAGRDAASITKVILEIRAGTGGDEAALFARDLFRMYTKYAELKGWDMALIDENKDELGGYKEVVCEIKGISVYALLQYESGVHRVQRIPETEKAGRIHTSTATVAVLPELDCVHADIEIPEKDLEIEFLRSGGAGGQNVNKVETSVRIKHIPTGIVIRCQSERHQHQNKEKAMMILKAKLYEMKKQEDESKLAKERKQQVGAGERSEKIRTYNFPQDRITDHRIGASWKNISRILGGNVDIIIDALIHHRQDENAI</sequence>
<feature type="domain" description="Peptide chain release factor" evidence="7">
    <location>
        <begin position="62"/>
        <end position="182"/>
    </location>
</feature>
<protein>
    <submittedName>
        <fullName evidence="8">Peptide chain release factor 1</fullName>
    </submittedName>
</protein>
<evidence type="ECO:0000256" key="1">
    <source>
        <dbReference type="ARBA" id="ARBA00002986"/>
    </source>
</evidence>
<keyword evidence="5" id="KW-0175">Coiled coil</keyword>